<dbReference type="EMBL" id="CP075546">
    <property type="protein sequence ID" value="QVV89931.1"/>
    <property type="molecule type" value="Genomic_DNA"/>
</dbReference>
<dbReference type="RefSeq" id="WP_214420711.1">
    <property type="nucleotide sequence ID" value="NZ_CP075546.1"/>
</dbReference>
<dbReference type="Proteomes" id="UP000680656">
    <property type="component" value="Chromosome"/>
</dbReference>
<dbReference type="GeneID" id="65096593"/>
<feature type="domain" description="Rubrerythrin diiron-binding" evidence="1">
    <location>
        <begin position="8"/>
        <end position="141"/>
    </location>
</feature>
<dbReference type="InterPro" id="IPR009078">
    <property type="entry name" value="Ferritin-like_SF"/>
</dbReference>
<sequence>MKLEEYKKILLAAIDKEVDAYAFYISLSEKVKDPALKGTFKELAQEETYHRKTLQEYLSGVKKELRFDEVKDYHLSDTMEKPKPSMDLKPLEGLQVAIKREEEAMQMYEQFAAASMDADQKKVFEELAKMERGHKARLEDIYTNSAFTEAW</sequence>
<evidence type="ECO:0000313" key="2">
    <source>
        <dbReference type="EMBL" id="QVV89931.1"/>
    </source>
</evidence>
<evidence type="ECO:0000259" key="1">
    <source>
        <dbReference type="Pfam" id="PF02915"/>
    </source>
</evidence>
<dbReference type="PANTHER" id="PTHR33531:SF10">
    <property type="entry name" value="BLR7895 PROTEIN"/>
    <property type="match status" value="1"/>
</dbReference>
<dbReference type="KEGG" id="mrtj:KHC33_05375"/>
<name>A0A8E7B3X2_9EURY</name>
<dbReference type="AlphaFoldDB" id="A0A8E7B3X2"/>
<dbReference type="Pfam" id="PF02915">
    <property type="entry name" value="Rubrerythrin"/>
    <property type="match status" value="1"/>
</dbReference>
<gene>
    <name evidence="2" type="ORF">KHC33_05375</name>
</gene>
<evidence type="ECO:0000313" key="3">
    <source>
        <dbReference type="Proteomes" id="UP000680656"/>
    </source>
</evidence>
<dbReference type="PANTHER" id="PTHR33531">
    <property type="entry name" value="RUBRERYTHRIN SUBFAMILY"/>
    <property type="match status" value="1"/>
</dbReference>
<protein>
    <submittedName>
        <fullName evidence="2">Ferritin family protein</fullName>
    </submittedName>
</protein>
<dbReference type="Gene3D" id="1.20.1260.10">
    <property type="match status" value="1"/>
</dbReference>
<keyword evidence="3" id="KW-1185">Reference proteome</keyword>
<organism evidence="2 3">
    <name type="scientific">Methanospirillum purgamenti</name>
    <dbReference type="NCBI Taxonomy" id="2834276"/>
    <lineage>
        <taxon>Archaea</taxon>
        <taxon>Methanobacteriati</taxon>
        <taxon>Methanobacteriota</taxon>
        <taxon>Stenosarchaea group</taxon>
        <taxon>Methanomicrobia</taxon>
        <taxon>Methanomicrobiales</taxon>
        <taxon>Methanospirillaceae</taxon>
        <taxon>Methanospirillum</taxon>
    </lineage>
</organism>
<dbReference type="InterPro" id="IPR003251">
    <property type="entry name" value="Rr_diiron-bd_dom"/>
</dbReference>
<proteinExistence type="predicted"/>
<reference evidence="2 3" key="1">
    <citation type="submission" date="2021-05" db="EMBL/GenBank/DDBJ databases">
        <title>A novel Methanospirillum isolate from a pyrite-forming mixed culture.</title>
        <authorList>
            <person name="Bunk B."/>
            <person name="Sproer C."/>
            <person name="Spring S."/>
            <person name="Pester M."/>
        </authorList>
    </citation>
    <scope>NUCLEOTIDE SEQUENCE [LARGE SCALE GENOMIC DNA]</scope>
    <source>
        <strain evidence="2 3">J.3.6.1-F.2.7.3</strain>
    </source>
</reference>
<dbReference type="InterPro" id="IPR012347">
    <property type="entry name" value="Ferritin-like"/>
</dbReference>
<dbReference type="GO" id="GO:0046872">
    <property type="term" value="F:metal ion binding"/>
    <property type="evidence" value="ECO:0007669"/>
    <property type="project" value="InterPro"/>
</dbReference>
<dbReference type="CDD" id="cd01045">
    <property type="entry name" value="Ferritin_like_AB"/>
    <property type="match status" value="1"/>
</dbReference>
<accession>A0A8E7B3X2</accession>
<dbReference type="GO" id="GO:0016491">
    <property type="term" value="F:oxidoreductase activity"/>
    <property type="evidence" value="ECO:0007669"/>
    <property type="project" value="InterPro"/>
</dbReference>
<dbReference type="SUPFAM" id="SSF47240">
    <property type="entry name" value="Ferritin-like"/>
    <property type="match status" value="1"/>
</dbReference>